<dbReference type="AlphaFoldDB" id="A0A9X1T1D8"/>
<dbReference type="EMBL" id="JAJOZR010000008">
    <property type="protein sequence ID" value="MCD7110004.1"/>
    <property type="molecule type" value="Genomic_DNA"/>
</dbReference>
<name>A0A9X1T1D8_9HYPH</name>
<gene>
    <name evidence="1" type="ORF">LRX75_13250</name>
</gene>
<reference evidence="1" key="1">
    <citation type="submission" date="2021-12" db="EMBL/GenBank/DDBJ databases">
        <authorList>
            <person name="Li Y."/>
        </authorList>
    </citation>
    <scope>NUCLEOTIDE SEQUENCE</scope>
    <source>
        <strain evidence="1">DKSPLA3</strain>
    </source>
</reference>
<sequence>MSFLSDMALEQTEIDIVYRALDLWCREIGAPIDSTDGRDVATVLLALYKTGHTNETALLAAMRRINPEGPIPASR</sequence>
<dbReference type="RefSeq" id="WP_231815089.1">
    <property type="nucleotide sequence ID" value="NZ_JAJOZR010000008.1"/>
</dbReference>
<dbReference type="Proteomes" id="UP001139089">
    <property type="component" value="Unassembled WGS sequence"/>
</dbReference>
<protein>
    <submittedName>
        <fullName evidence="1">Uncharacterized protein</fullName>
    </submittedName>
</protein>
<proteinExistence type="predicted"/>
<accession>A0A9X1T1D8</accession>
<comment type="caution">
    <text evidence="1">The sequence shown here is derived from an EMBL/GenBank/DDBJ whole genome shotgun (WGS) entry which is preliminary data.</text>
</comment>
<evidence type="ECO:0000313" key="2">
    <source>
        <dbReference type="Proteomes" id="UP001139089"/>
    </source>
</evidence>
<keyword evidence="2" id="KW-1185">Reference proteome</keyword>
<evidence type="ECO:0000313" key="1">
    <source>
        <dbReference type="EMBL" id="MCD7110004.1"/>
    </source>
</evidence>
<organism evidence="1 2">
    <name type="scientific">Rhizobium quercicola</name>
    <dbReference type="NCBI Taxonomy" id="2901226"/>
    <lineage>
        <taxon>Bacteria</taxon>
        <taxon>Pseudomonadati</taxon>
        <taxon>Pseudomonadota</taxon>
        <taxon>Alphaproteobacteria</taxon>
        <taxon>Hyphomicrobiales</taxon>
        <taxon>Rhizobiaceae</taxon>
        <taxon>Rhizobium/Agrobacterium group</taxon>
        <taxon>Rhizobium</taxon>
    </lineage>
</organism>